<evidence type="ECO:0000313" key="11">
    <source>
        <dbReference type="Proteomes" id="UP000001192"/>
    </source>
</evidence>
<dbReference type="InterPro" id="IPR031316">
    <property type="entry name" value="FlgM_C"/>
</dbReference>
<dbReference type="GO" id="GO:0044781">
    <property type="term" value="P:bacterial-type flagellum organization"/>
    <property type="evidence" value="ECO:0007669"/>
    <property type="project" value="UniProtKB-KW"/>
</dbReference>
<dbReference type="EMBL" id="CP001044">
    <property type="protein sequence ID" value="ACC73708.1"/>
    <property type="molecule type" value="Genomic_DNA"/>
</dbReference>
<name>B2JR17_PARP8</name>
<dbReference type="Proteomes" id="UP000001192">
    <property type="component" value="Chromosome 2"/>
</dbReference>
<dbReference type="RefSeq" id="WP_012403880.1">
    <property type="nucleotide sequence ID" value="NC_010623.1"/>
</dbReference>
<dbReference type="GO" id="GO:0045892">
    <property type="term" value="P:negative regulation of DNA-templated transcription"/>
    <property type="evidence" value="ECO:0007669"/>
    <property type="project" value="InterPro"/>
</dbReference>
<keyword evidence="4" id="KW-1005">Bacterial flagellum biogenesis</keyword>
<evidence type="ECO:0000256" key="2">
    <source>
        <dbReference type="ARBA" id="ARBA00017823"/>
    </source>
</evidence>
<dbReference type="KEGG" id="bph:Bphy_4598"/>
<protein>
    <recommendedName>
        <fullName evidence="2">Negative regulator of flagellin synthesis</fullName>
    </recommendedName>
    <alternativeName>
        <fullName evidence="8">Anti-sigma-28 factor</fullName>
    </alternativeName>
</protein>
<feature type="domain" description="Anti-sigma-28 factor FlgM C-terminal" evidence="9">
    <location>
        <begin position="48"/>
        <end position="88"/>
    </location>
</feature>
<sequence length="100" mass="10336">MKIESSNNSITIHRPGAVRATNDAEAQGAVGAVRKTDAPLSGSSTVSLSTLPTASDADIDTAQVESIKAALRDGTYTVDSSKIADGMMSNARDLLQTVSR</sequence>
<evidence type="ECO:0000256" key="6">
    <source>
        <dbReference type="ARBA" id="ARBA00023163"/>
    </source>
</evidence>
<dbReference type="InterPro" id="IPR035890">
    <property type="entry name" value="Anti-sigma-28_factor_FlgM_sf"/>
</dbReference>
<reference evidence="11" key="1">
    <citation type="journal article" date="2014" name="Stand. Genomic Sci.">
        <title>Complete genome sequence of Burkholderia phymatum STM815(T), a broad host range and efficient nitrogen-fixing symbiont of Mimosa species.</title>
        <authorList>
            <person name="Moulin L."/>
            <person name="Klonowska A."/>
            <person name="Caroline B."/>
            <person name="Booth K."/>
            <person name="Vriezen J.A."/>
            <person name="Melkonian R."/>
            <person name="James E.K."/>
            <person name="Young J.P."/>
            <person name="Bena G."/>
            <person name="Hauser L."/>
            <person name="Land M."/>
            <person name="Kyrpides N."/>
            <person name="Bruce D."/>
            <person name="Chain P."/>
            <person name="Copeland A."/>
            <person name="Pitluck S."/>
            <person name="Woyke T."/>
            <person name="Lizotte-Waniewski M."/>
            <person name="Bristow J."/>
            <person name="Riley M."/>
        </authorList>
    </citation>
    <scope>NUCLEOTIDE SEQUENCE [LARGE SCALE GENOMIC DNA]</scope>
    <source>
        <strain evidence="11">DSM 17167 / CIP 108236 / LMG 21445 / STM815</strain>
    </source>
</reference>
<dbReference type="Pfam" id="PF04316">
    <property type="entry name" value="FlgM"/>
    <property type="match status" value="1"/>
</dbReference>
<evidence type="ECO:0000259" key="9">
    <source>
        <dbReference type="Pfam" id="PF04316"/>
    </source>
</evidence>
<keyword evidence="6" id="KW-0804">Transcription</keyword>
<dbReference type="OrthoDB" id="9181369at2"/>
<evidence type="ECO:0000256" key="3">
    <source>
        <dbReference type="ARBA" id="ARBA00022491"/>
    </source>
</evidence>
<dbReference type="STRING" id="391038.Bphy_4598"/>
<dbReference type="SUPFAM" id="SSF101498">
    <property type="entry name" value="Anti-sigma factor FlgM"/>
    <property type="match status" value="1"/>
</dbReference>
<dbReference type="InterPro" id="IPR007412">
    <property type="entry name" value="FlgM"/>
</dbReference>
<evidence type="ECO:0000256" key="1">
    <source>
        <dbReference type="ARBA" id="ARBA00005322"/>
    </source>
</evidence>
<dbReference type="AlphaFoldDB" id="B2JR17"/>
<accession>B2JR17</accession>
<proteinExistence type="inferred from homology"/>
<comment type="similarity">
    <text evidence="1">Belongs to the FlgM family.</text>
</comment>
<evidence type="ECO:0000256" key="5">
    <source>
        <dbReference type="ARBA" id="ARBA00023015"/>
    </source>
</evidence>
<dbReference type="HOGENOM" id="CLU_149304_2_0_4"/>
<evidence type="ECO:0000256" key="7">
    <source>
        <dbReference type="ARBA" id="ARBA00024739"/>
    </source>
</evidence>
<dbReference type="NCBIfam" id="TIGR03824">
    <property type="entry name" value="FlgM_jcvi"/>
    <property type="match status" value="1"/>
</dbReference>
<evidence type="ECO:0000256" key="8">
    <source>
        <dbReference type="ARBA" id="ARBA00030117"/>
    </source>
</evidence>
<keyword evidence="5" id="KW-0805">Transcription regulation</keyword>
<dbReference type="eggNOG" id="COG2747">
    <property type="taxonomic scope" value="Bacteria"/>
</dbReference>
<comment type="function">
    <text evidence="7">Responsible for the coupling of flagellin expression to flagellar assembly by preventing expression of the flagellin genes when a component of the middle class of proteins is defective. It negatively regulates flagellar genes by inhibiting the activity of FliA by directly binding to FliA.</text>
</comment>
<evidence type="ECO:0000313" key="10">
    <source>
        <dbReference type="EMBL" id="ACC73708.1"/>
    </source>
</evidence>
<gene>
    <name evidence="10" type="ordered locus">Bphy_4598</name>
</gene>
<evidence type="ECO:0000256" key="4">
    <source>
        <dbReference type="ARBA" id="ARBA00022795"/>
    </source>
</evidence>
<keyword evidence="11" id="KW-1185">Reference proteome</keyword>
<keyword evidence="3" id="KW-0678">Repressor</keyword>
<organism evidence="10 11">
    <name type="scientific">Paraburkholderia phymatum (strain DSM 17167 / CIP 108236 / LMG 21445 / STM815)</name>
    <name type="common">Burkholderia phymatum</name>
    <dbReference type="NCBI Taxonomy" id="391038"/>
    <lineage>
        <taxon>Bacteria</taxon>
        <taxon>Pseudomonadati</taxon>
        <taxon>Pseudomonadota</taxon>
        <taxon>Betaproteobacteria</taxon>
        <taxon>Burkholderiales</taxon>
        <taxon>Burkholderiaceae</taxon>
        <taxon>Paraburkholderia</taxon>
    </lineage>
</organism>